<proteinExistence type="predicted"/>
<evidence type="ECO:0000313" key="1">
    <source>
        <dbReference type="EMBL" id="NUU12872.1"/>
    </source>
</evidence>
<protein>
    <submittedName>
        <fullName evidence="1">Uncharacterized protein</fullName>
    </submittedName>
</protein>
<reference evidence="1 2" key="1">
    <citation type="submission" date="2020-05" db="EMBL/GenBank/DDBJ databases">
        <title>Genome Sequencing of Type Strains.</title>
        <authorList>
            <person name="Lemaire J.F."/>
            <person name="Inderbitzin P."/>
            <person name="Gregorio O.A."/>
            <person name="Collins S.B."/>
            <person name="Wespe N."/>
            <person name="Knight-Connoni V."/>
        </authorList>
    </citation>
    <scope>NUCLEOTIDE SEQUENCE [LARGE SCALE GENOMIC DNA]</scope>
    <source>
        <strain evidence="1 2">ATCC 19096</strain>
    </source>
</reference>
<organism evidence="1 2">
    <name type="scientific">Curtobacterium pusillum</name>
    <dbReference type="NCBI Taxonomy" id="69373"/>
    <lineage>
        <taxon>Bacteria</taxon>
        <taxon>Bacillati</taxon>
        <taxon>Actinomycetota</taxon>
        <taxon>Actinomycetes</taxon>
        <taxon>Micrococcales</taxon>
        <taxon>Microbacteriaceae</taxon>
        <taxon>Curtobacterium</taxon>
    </lineage>
</organism>
<name>A0ABX2M413_9MICO</name>
<dbReference type="RefSeq" id="WP_175350431.1">
    <property type="nucleotide sequence ID" value="NZ_BAAAWQ010000001.1"/>
</dbReference>
<keyword evidence="2" id="KW-1185">Reference proteome</keyword>
<dbReference type="Proteomes" id="UP000573001">
    <property type="component" value="Unassembled WGS sequence"/>
</dbReference>
<sequence length="192" mass="22040">MTLELLSTGLAPVGALELLTDVEPDRPEQLWYRDHETGLGGSELLRSYREAEDVIRSRTDRNPWATITRDVGLDDDPDWLRFNIEVLGTDDRMYICGDVQVSGSTWRWTSWPQPVRLGPHTPAAVGPAWFQAEVWEQQVQTVSDAIAQLRPALNAARYIHDQAPGYRWLPRIRDRSRLEHLRTPITPHAMYD</sequence>
<comment type="caution">
    <text evidence="1">The sequence shown here is derived from an EMBL/GenBank/DDBJ whole genome shotgun (WGS) entry which is preliminary data.</text>
</comment>
<dbReference type="EMBL" id="JABMCE010000052">
    <property type="protein sequence ID" value="NUU12872.1"/>
    <property type="molecule type" value="Genomic_DNA"/>
</dbReference>
<evidence type="ECO:0000313" key="2">
    <source>
        <dbReference type="Proteomes" id="UP000573001"/>
    </source>
</evidence>
<accession>A0ABX2M413</accession>
<gene>
    <name evidence="1" type="ORF">HP507_03330</name>
</gene>